<dbReference type="InterPro" id="IPR029787">
    <property type="entry name" value="Nucleotide_cyclase"/>
</dbReference>
<feature type="coiled-coil region" evidence="4">
    <location>
        <begin position="19"/>
        <end position="53"/>
    </location>
</feature>
<evidence type="ECO:0000313" key="7">
    <source>
        <dbReference type="Proteomes" id="UP000202440"/>
    </source>
</evidence>
<dbReference type="PANTHER" id="PTHR45138">
    <property type="entry name" value="REGULATORY COMPONENTS OF SENSORY TRANSDUCTION SYSTEM"/>
    <property type="match status" value="1"/>
</dbReference>
<dbReference type="KEGG" id="bsan:CHH28_00005"/>
<dbReference type="EMBL" id="CP022530">
    <property type="protein sequence ID" value="ASP37162.1"/>
    <property type="molecule type" value="Genomic_DNA"/>
</dbReference>
<dbReference type="InterPro" id="IPR043128">
    <property type="entry name" value="Rev_trsase/Diguanyl_cyclase"/>
</dbReference>
<dbReference type="NCBIfam" id="TIGR00254">
    <property type="entry name" value="GGDEF"/>
    <property type="match status" value="1"/>
</dbReference>
<organism evidence="6 7">
    <name type="scientific">Bacterioplanes sanyensis</name>
    <dbReference type="NCBI Taxonomy" id="1249553"/>
    <lineage>
        <taxon>Bacteria</taxon>
        <taxon>Pseudomonadati</taxon>
        <taxon>Pseudomonadota</taxon>
        <taxon>Gammaproteobacteria</taxon>
        <taxon>Oceanospirillales</taxon>
        <taxon>Oceanospirillaceae</taxon>
        <taxon>Bacterioplanes</taxon>
    </lineage>
</organism>
<dbReference type="Pfam" id="PF00990">
    <property type="entry name" value="GGDEF"/>
    <property type="match status" value="1"/>
</dbReference>
<feature type="domain" description="GGDEF" evidence="5">
    <location>
        <begin position="81"/>
        <end position="210"/>
    </location>
</feature>
<comment type="catalytic activity">
    <reaction evidence="3">
        <text>2 GTP = 3',3'-c-di-GMP + 2 diphosphate</text>
        <dbReference type="Rhea" id="RHEA:24898"/>
        <dbReference type="ChEBI" id="CHEBI:33019"/>
        <dbReference type="ChEBI" id="CHEBI:37565"/>
        <dbReference type="ChEBI" id="CHEBI:58805"/>
        <dbReference type="EC" id="2.7.7.65"/>
    </reaction>
</comment>
<reference evidence="6 7" key="1">
    <citation type="submission" date="2017-07" db="EMBL/GenBank/DDBJ databases">
        <title>Annotated genome sequence of Bacterioplanes sanyensis isolated from Red Sea.</title>
        <authorList>
            <person name="Rehman Z.U."/>
        </authorList>
    </citation>
    <scope>NUCLEOTIDE SEQUENCE [LARGE SCALE GENOMIC DNA]</scope>
    <source>
        <strain evidence="6 7">NV9</strain>
    </source>
</reference>
<evidence type="ECO:0000259" key="5">
    <source>
        <dbReference type="PROSITE" id="PS50887"/>
    </source>
</evidence>
<evidence type="ECO:0000256" key="2">
    <source>
        <dbReference type="ARBA" id="ARBA00012528"/>
    </source>
</evidence>
<evidence type="ECO:0000256" key="1">
    <source>
        <dbReference type="ARBA" id="ARBA00001946"/>
    </source>
</evidence>
<protein>
    <recommendedName>
        <fullName evidence="2">diguanylate cyclase</fullName>
        <ecNumber evidence="2">2.7.7.65</ecNumber>
    </recommendedName>
</protein>
<name>A0A222FEV0_9GAMM</name>
<dbReference type="FunFam" id="3.30.70.270:FF:000001">
    <property type="entry name" value="Diguanylate cyclase domain protein"/>
    <property type="match status" value="1"/>
</dbReference>
<dbReference type="CDD" id="cd01949">
    <property type="entry name" value="GGDEF"/>
    <property type="match status" value="1"/>
</dbReference>
<evidence type="ECO:0000313" key="6">
    <source>
        <dbReference type="EMBL" id="ASP37162.1"/>
    </source>
</evidence>
<keyword evidence="7" id="KW-1185">Reference proteome</keyword>
<dbReference type="AlphaFoldDB" id="A0A222FEV0"/>
<keyword evidence="4" id="KW-0175">Coiled coil</keyword>
<dbReference type="InterPro" id="IPR000160">
    <property type="entry name" value="GGDEF_dom"/>
</dbReference>
<dbReference type="GO" id="GO:0052621">
    <property type="term" value="F:diguanylate cyclase activity"/>
    <property type="evidence" value="ECO:0007669"/>
    <property type="project" value="UniProtKB-EC"/>
</dbReference>
<evidence type="ECO:0000256" key="4">
    <source>
        <dbReference type="SAM" id="Coils"/>
    </source>
</evidence>
<dbReference type="SMART" id="SM00267">
    <property type="entry name" value="GGDEF"/>
    <property type="match status" value="1"/>
</dbReference>
<comment type="cofactor">
    <cofactor evidence="1">
        <name>Mg(2+)</name>
        <dbReference type="ChEBI" id="CHEBI:18420"/>
    </cofactor>
</comment>
<dbReference type="InterPro" id="IPR050469">
    <property type="entry name" value="Diguanylate_Cyclase"/>
</dbReference>
<dbReference type="PROSITE" id="PS50887">
    <property type="entry name" value="GGDEF"/>
    <property type="match status" value="1"/>
</dbReference>
<dbReference type="Gene3D" id="3.30.70.270">
    <property type="match status" value="1"/>
</dbReference>
<gene>
    <name evidence="6" type="ORF">CHH28_00005</name>
</gene>
<proteinExistence type="predicted"/>
<sequence length="217" mass="24721">MSINIRRRAIAEQRWQHLRSELEQKVDERTSELAERNRQLSQLSENLKSQVNTDPLTGIANRRLGMKRLNRLCEQRHPTSTPLTIAILDIDFFKKINDEFGHAAGDLVLVEVASLLSLHLRPTDTIARWGGEEFLLILPDTGLNDSRNICDRLRTLVKQIQVQDHRHVTISIGVACHQSGESDGGLLERADRCLYQAKRLGRDLVITEQQLTSNTTE</sequence>
<dbReference type="SUPFAM" id="SSF55073">
    <property type="entry name" value="Nucleotide cyclase"/>
    <property type="match status" value="1"/>
</dbReference>
<dbReference type="RefSeq" id="WP_094058380.1">
    <property type="nucleotide sequence ID" value="NZ_CP022530.1"/>
</dbReference>
<accession>A0A222FEV0</accession>
<dbReference type="Proteomes" id="UP000202440">
    <property type="component" value="Chromosome"/>
</dbReference>
<dbReference type="PANTHER" id="PTHR45138:SF9">
    <property type="entry name" value="DIGUANYLATE CYCLASE DGCM-RELATED"/>
    <property type="match status" value="1"/>
</dbReference>
<evidence type="ECO:0000256" key="3">
    <source>
        <dbReference type="ARBA" id="ARBA00034247"/>
    </source>
</evidence>
<dbReference type="EC" id="2.7.7.65" evidence="2"/>